<evidence type="ECO:0000256" key="14">
    <source>
        <dbReference type="PROSITE-ProRule" id="PRU00176"/>
    </source>
</evidence>
<keyword evidence="5" id="KW-0507">mRNA processing</keyword>
<dbReference type="FunFam" id="3.30.70.330:FF:000098">
    <property type="entry name" value="TAR DNA-binding protein 43"/>
    <property type="match status" value="1"/>
</dbReference>
<dbReference type="GO" id="GO:0008380">
    <property type="term" value="P:RNA splicing"/>
    <property type="evidence" value="ECO:0007669"/>
    <property type="project" value="UniProtKB-KW"/>
</dbReference>
<evidence type="ECO:0000256" key="13">
    <source>
        <dbReference type="ARBA" id="ARBA00023242"/>
    </source>
</evidence>
<feature type="region of interest" description="Disordered" evidence="15">
    <location>
        <begin position="370"/>
        <end position="390"/>
    </location>
</feature>
<dbReference type="GO" id="GO:0005654">
    <property type="term" value="C:nucleoplasm"/>
    <property type="evidence" value="ECO:0007669"/>
    <property type="project" value="TreeGrafter"/>
</dbReference>
<accession>A0A7R9Q675</accession>
<feature type="region of interest" description="Disordered" evidence="15">
    <location>
        <begin position="495"/>
        <end position="523"/>
    </location>
</feature>
<keyword evidence="13" id="KW-0539">Nucleus</keyword>
<name>A0A7R9Q675_9ACAR</name>
<evidence type="ECO:0000256" key="1">
    <source>
        <dbReference type="ARBA" id="ARBA00004123"/>
    </source>
</evidence>
<keyword evidence="10" id="KW-0496">Mitochondrion</keyword>
<dbReference type="GO" id="GO:0010468">
    <property type="term" value="P:regulation of gene expression"/>
    <property type="evidence" value="ECO:0007669"/>
    <property type="project" value="TreeGrafter"/>
</dbReference>
<dbReference type="CDD" id="cd19609">
    <property type="entry name" value="NTD_TDP-43"/>
    <property type="match status" value="1"/>
</dbReference>
<evidence type="ECO:0000256" key="2">
    <source>
        <dbReference type="ARBA" id="ARBA00004173"/>
    </source>
</evidence>
<dbReference type="EMBL" id="OC868604">
    <property type="protein sequence ID" value="CAD7634127.1"/>
    <property type="molecule type" value="Genomic_DNA"/>
</dbReference>
<dbReference type="Proteomes" id="UP000759131">
    <property type="component" value="Unassembled WGS sequence"/>
</dbReference>
<dbReference type="CDD" id="cd12322">
    <property type="entry name" value="RRM2_TDP43"/>
    <property type="match status" value="1"/>
</dbReference>
<evidence type="ECO:0000256" key="6">
    <source>
        <dbReference type="ARBA" id="ARBA00022737"/>
    </source>
</evidence>
<dbReference type="PANTHER" id="PTHR48033:SF9">
    <property type="entry name" value="TAR DNA-BINDING PROTEIN 43"/>
    <property type="match status" value="1"/>
</dbReference>
<evidence type="ECO:0000256" key="9">
    <source>
        <dbReference type="ARBA" id="ARBA00023125"/>
    </source>
</evidence>
<keyword evidence="11" id="KW-0804">Transcription</keyword>
<evidence type="ECO:0000313" key="18">
    <source>
        <dbReference type="Proteomes" id="UP000759131"/>
    </source>
</evidence>
<dbReference type="Pfam" id="PF18694">
    <property type="entry name" value="TDP-43_N"/>
    <property type="match status" value="1"/>
</dbReference>
<dbReference type="InterPro" id="IPR012677">
    <property type="entry name" value="Nucleotide-bd_a/b_plait_sf"/>
</dbReference>
<proteinExistence type="predicted"/>
<keyword evidence="12" id="KW-0508">mRNA splicing</keyword>
<dbReference type="InterPro" id="IPR041105">
    <property type="entry name" value="TDP-43_N"/>
</dbReference>
<keyword evidence="7 14" id="KW-0694">RNA-binding</keyword>
<dbReference type="AlphaFoldDB" id="A0A7R9Q675"/>
<dbReference type="SUPFAM" id="SSF54928">
    <property type="entry name" value="RNA-binding domain, RBD"/>
    <property type="match status" value="2"/>
</dbReference>
<evidence type="ECO:0000256" key="3">
    <source>
        <dbReference type="ARBA" id="ARBA00018889"/>
    </source>
</evidence>
<feature type="compositionally biased region" description="Gly residues" evidence="15">
    <location>
        <begin position="499"/>
        <end position="515"/>
    </location>
</feature>
<comment type="subcellular location">
    <subcellularLocation>
        <location evidence="2">Mitochondrion</location>
    </subcellularLocation>
    <subcellularLocation>
        <location evidence="1">Nucleus</location>
    </subcellularLocation>
</comment>
<dbReference type="EMBL" id="CAJPIZ010014029">
    <property type="protein sequence ID" value="CAG2114557.1"/>
    <property type="molecule type" value="Genomic_DNA"/>
</dbReference>
<sequence length="553" mass="59891">MDDESLRHNVIMILLDVLVTSDQPLTVKELVSKLGLYSDYSVLSQVAEEEGEEAIEIPCEEDTTNSILLSTLTSLFPGASGLKYRNSETGTIRGIRLIDGRLQPPDQGWRSNAVYYCAFPKENKRKIDDQTETSMAKTKRMESKQKCSDLIVLGLPWKTSESELREYFEQYGEVVLAQVKKDSKSGLSKGFGFVRFNEYEAQIKVVSKRHCIDGRWCDVRIPISKEGGGFDYKSSEFNRKIFVGRLSEELSIDDLREYFSKYGEVCDVFIPKPFRAFAFVTFFDSDIAQTLCGEDHIIKGVSIHVSNAVPKVELNLQGGYNGSSGPHGRYGNSSAGMGMNGSRVSMNAMNSSRINDGYGVHQSYNYPPFDSRRANPGHRSSNPYLNSNAGFDRFGPTSSGAVGSAPAAHQQIWSGALGSHVTQRNQNNDLPNLSSLGNSLGIGSQNALNSINNSNPNYGINSMNMNPQAAALQLAAAIANQAGIALFGQSAQNQSNNGVDGGQTGNIGWPSGSGAGVQSNDDVNKSLLSGAQTDGQKAYVAVNASTTAPLTSP</sequence>
<dbReference type="InterPro" id="IPR035979">
    <property type="entry name" value="RBD_domain_sf"/>
</dbReference>
<dbReference type="Gene3D" id="3.30.70.330">
    <property type="match status" value="2"/>
</dbReference>
<dbReference type="GO" id="GO:0003690">
    <property type="term" value="F:double-stranded DNA binding"/>
    <property type="evidence" value="ECO:0007669"/>
    <property type="project" value="UniProtKB-ARBA"/>
</dbReference>
<keyword evidence="18" id="KW-1185">Reference proteome</keyword>
<keyword evidence="9" id="KW-0238">DNA-binding</keyword>
<keyword evidence="8" id="KW-0805">Transcription regulation</keyword>
<evidence type="ECO:0000313" key="17">
    <source>
        <dbReference type="EMBL" id="CAD7634127.1"/>
    </source>
</evidence>
<dbReference type="FunFam" id="3.30.70.330:FF:000107">
    <property type="entry name" value="TAR DNA-binding protein 43"/>
    <property type="match status" value="1"/>
</dbReference>
<evidence type="ECO:0000256" key="12">
    <source>
        <dbReference type="ARBA" id="ARBA00023187"/>
    </source>
</evidence>
<dbReference type="GO" id="GO:0005739">
    <property type="term" value="C:mitochondrion"/>
    <property type="evidence" value="ECO:0007669"/>
    <property type="project" value="UniProtKB-SubCell"/>
</dbReference>
<evidence type="ECO:0000256" key="7">
    <source>
        <dbReference type="ARBA" id="ARBA00022884"/>
    </source>
</evidence>
<evidence type="ECO:0000256" key="8">
    <source>
        <dbReference type="ARBA" id="ARBA00023015"/>
    </source>
</evidence>
<evidence type="ECO:0000256" key="5">
    <source>
        <dbReference type="ARBA" id="ARBA00022664"/>
    </source>
</evidence>
<evidence type="ECO:0000256" key="15">
    <source>
        <dbReference type="SAM" id="MobiDB-lite"/>
    </source>
</evidence>
<feature type="domain" description="RRM" evidence="16">
    <location>
        <begin position="239"/>
        <end position="310"/>
    </location>
</feature>
<gene>
    <name evidence="17" type="ORF">OSB1V03_LOCUS14523</name>
</gene>
<dbReference type="GO" id="GO:0000785">
    <property type="term" value="C:chromatin"/>
    <property type="evidence" value="ECO:0007669"/>
    <property type="project" value="TreeGrafter"/>
</dbReference>
<evidence type="ECO:0000259" key="16">
    <source>
        <dbReference type="PROSITE" id="PS50102"/>
    </source>
</evidence>
<organism evidence="17">
    <name type="scientific">Medioppia subpectinata</name>
    <dbReference type="NCBI Taxonomy" id="1979941"/>
    <lineage>
        <taxon>Eukaryota</taxon>
        <taxon>Metazoa</taxon>
        <taxon>Ecdysozoa</taxon>
        <taxon>Arthropoda</taxon>
        <taxon>Chelicerata</taxon>
        <taxon>Arachnida</taxon>
        <taxon>Acari</taxon>
        <taxon>Acariformes</taxon>
        <taxon>Sarcoptiformes</taxon>
        <taxon>Oribatida</taxon>
        <taxon>Brachypylina</taxon>
        <taxon>Oppioidea</taxon>
        <taxon>Oppiidae</taxon>
        <taxon>Medioppia</taxon>
    </lineage>
</organism>
<dbReference type="GO" id="GO:0006397">
    <property type="term" value="P:mRNA processing"/>
    <property type="evidence" value="ECO:0007669"/>
    <property type="project" value="UniProtKB-KW"/>
</dbReference>
<feature type="compositionally biased region" description="Polar residues" evidence="15">
    <location>
        <begin position="378"/>
        <end position="389"/>
    </location>
</feature>
<evidence type="ECO:0000256" key="11">
    <source>
        <dbReference type="ARBA" id="ARBA00023163"/>
    </source>
</evidence>
<reference evidence="17" key="1">
    <citation type="submission" date="2020-11" db="EMBL/GenBank/DDBJ databases">
        <authorList>
            <person name="Tran Van P."/>
        </authorList>
    </citation>
    <scope>NUCLEOTIDE SEQUENCE</scope>
</reference>
<dbReference type="OrthoDB" id="2020831at2759"/>
<evidence type="ECO:0000256" key="10">
    <source>
        <dbReference type="ARBA" id="ARBA00023128"/>
    </source>
</evidence>
<evidence type="ECO:0000256" key="4">
    <source>
        <dbReference type="ARBA" id="ARBA00022491"/>
    </source>
</evidence>
<feature type="domain" description="RRM" evidence="16">
    <location>
        <begin position="148"/>
        <end position="226"/>
    </location>
</feature>
<keyword evidence="6" id="KW-0677">Repeat</keyword>
<dbReference type="PROSITE" id="PS50102">
    <property type="entry name" value="RRM"/>
    <property type="match status" value="2"/>
</dbReference>
<keyword evidence="4" id="KW-0678">Repressor</keyword>
<protein>
    <recommendedName>
        <fullName evidence="3">TAR DNA-binding protein 43</fullName>
    </recommendedName>
</protein>
<dbReference type="SMART" id="SM00360">
    <property type="entry name" value="RRM"/>
    <property type="match status" value="2"/>
</dbReference>
<dbReference type="CDD" id="cd12321">
    <property type="entry name" value="RRM1_TDP43"/>
    <property type="match status" value="1"/>
</dbReference>
<dbReference type="PANTHER" id="PTHR48033">
    <property type="entry name" value="RNA-BINDING (RRM/RBD/RNP MOTIFS) FAMILY PROTEIN"/>
    <property type="match status" value="1"/>
</dbReference>
<dbReference type="Pfam" id="PF00076">
    <property type="entry name" value="RRM_1"/>
    <property type="match status" value="2"/>
</dbReference>
<dbReference type="GO" id="GO:0003723">
    <property type="term" value="F:RNA binding"/>
    <property type="evidence" value="ECO:0007669"/>
    <property type="project" value="UniProtKB-UniRule"/>
</dbReference>
<dbReference type="InterPro" id="IPR000504">
    <property type="entry name" value="RRM_dom"/>
</dbReference>